<dbReference type="Pfam" id="PF00583">
    <property type="entry name" value="Acetyltransf_1"/>
    <property type="match status" value="1"/>
</dbReference>
<dbReference type="CDD" id="cd04301">
    <property type="entry name" value="NAT_SF"/>
    <property type="match status" value="1"/>
</dbReference>
<feature type="domain" description="N-acetyltransferase" evidence="1">
    <location>
        <begin position="166"/>
        <end position="315"/>
    </location>
</feature>
<name>A0ABN2J4S3_9ACTN</name>
<dbReference type="SUPFAM" id="SSF55729">
    <property type="entry name" value="Acyl-CoA N-acyltransferases (Nat)"/>
    <property type="match status" value="2"/>
</dbReference>
<dbReference type="InterPro" id="IPR000182">
    <property type="entry name" value="GNAT_dom"/>
</dbReference>
<evidence type="ECO:0000313" key="2">
    <source>
        <dbReference type="EMBL" id="GAA1718003.1"/>
    </source>
</evidence>
<dbReference type="EMBL" id="BAAANF010000028">
    <property type="protein sequence ID" value="GAA1718003.1"/>
    <property type="molecule type" value="Genomic_DNA"/>
</dbReference>
<dbReference type="Proteomes" id="UP001500280">
    <property type="component" value="Unassembled WGS sequence"/>
</dbReference>
<protein>
    <submittedName>
        <fullName evidence="2">GNAT family N-acetyltransferase</fullName>
    </submittedName>
</protein>
<accession>A0ABN2J4S3</accession>
<dbReference type="PROSITE" id="PS51186">
    <property type="entry name" value="GNAT"/>
    <property type="match status" value="1"/>
</dbReference>
<evidence type="ECO:0000259" key="1">
    <source>
        <dbReference type="PROSITE" id="PS51186"/>
    </source>
</evidence>
<dbReference type="InterPro" id="IPR016181">
    <property type="entry name" value="Acyl_CoA_acyltransferase"/>
</dbReference>
<gene>
    <name evidence="2" type="ORF">GCM10009745_78510</name>
</gene>
<organism evidence="2 3">
    <name type="scientific">Kribbella yunnanensis</name>
    <dbReference type="NCBI Taxonomy" id="190194"/>
    <lineage>
        <taxon>Bacteria</taxon>
        <taxon>Bacillati</taxon>
        <taxon>Actinomycetota</taxon>
        <taxon>Actinomycetes</taxon>
        <taxon>Propionibacteriales</taxon>
        <taxon>Kribbellaceae</taxon>
        <taxon>Kribbella</taxon>
    </lineage>
</organism>
<proteinExistence type="predicted"/>
<comment type="caution">
    <text evidence="2">The sequence shown here is derived from an EMBL/GenBank/DDBJ whole genome shotgun (WGS) entry which is preliminary data.</text>
</comment>
<reference evidence="2 3" key="1">
    <citation type="journal article" date="2019" name="Int. J. Syst. Evol. Microbiol.">
        <title>The Global Catalogue of Microorganisms (GCM) 10K type strain sequencing project: providing services to taxonomists for standard genome sequencing and annotation.</title>
        <authorList>
            <consortium name="The Broad Institute Genomics Platform"/>
            <consortium name="The Broad Institute Genome Sequencing Center for Infectious Disease"/>
            <person name="Wu L."/>
            <person name="Ma J."/>
        </authorList>
    </citation>
    <scope>NUCLEOTIDE SEQUENCE [LARGE SCALE GENOMIC DNA]</scope>
    <source>
        <strain evidence="2 3">JCM 14307</strain>
    </source>
</reference>
<dbReference type="RefSeq" id="WP_344164429.1">
    <property type="nucleotide sequence ID" value="NZ_BAAANF010000028.1"/>
</dbReference>
<dbReference type="Gene3D" id="3.40.630.30">
    <property type="match status" value="1"/>
</dbReference>
<evidence type="ECO:0000313" key="3">
    <source>
        <dbReference type="Proteomes" id="UP001500280"/>
    </source>
</evidence>
<sequence length="316" mass="34942">MSAVLPDTFTVRPPTKDDAKAVFELVRDYTQAVVGFPDYTLDDAVDELTEPGFEPETDGWLVFDGDRLVGYGSVFGKGEFRILDIDAVTSDPAVEAYLLAEITRRGREMSAAHGHPMAQLDTGCYRLDTTRRERLDAYGFVQGTTFHRMRIDHQPPVPAPEPPAGVFVRRGTPDEASQREAHRVLVESFTGQYGFEARSFEEWHAAREAQTTFDWSGMTLLEIDGRAVAVRECTSAFLEDENCNYIGHLGVLDEARGKGLAKYLLRDQFALDAAAGRSGTLLHVDTNNPTPALGLYLSVGMTESLVIDSMRLTVDV</sequence>
<keyword evidence="3" id="KW-1185">Reference proteome</keyword>